<reference evidence="1 2" key="1">
    <citation type="journal article" date="2009" name="Appl. Environ. Microbiol.">
        <title>Genomic analysis of 'Elusimicrobium minutum,' the first cultivated representative of the phylum 'Elusimicrobia' (formerly termite group 1).</title>
        <authorList>
            <person name="Herlemann D.P.R."/>
            <person name="Geissinger O."/>
            <person name="Ikeda-Ohtsubo W."/>
            <person name="Kunin V."/>
            <person name="Sun H."/>
            <person name="Lapidus A."/>
            <person name="Hugenholtz P."/>
            <person name="Brune A."/>
        </authorList>
    </citation>
    <scope>NUCLEOTIDE SEQUENCE [LARGE SCALE GENOMIC DNA]</scope>
    <source>
        <strain evidence="1 2">Pei191</strain>
    </source>
</reference>
<organism evidence="1 2">
    <name type="scientific">Elusimicrobium minutum (strain Pei191)</name>
    <dbReference type="NCBI Taxonomy" id="445932"/>
    <lineage>
        <taxon>Bacteria</taxon>
        <taxon>Pseudomonadati</taxon>
        <taxon>Elusimicrobiota</taxon>
        <taxon>Elusimicrobia</taxon>
        <taxon>Elusimicrobiales</taxon>
        <taxon>Elusimicrobiaceae</taxon>
        <taxon>Elusimicrobium</taxon>
    </lineage>
</organism>
<evidence type="ECO:0000313" key="2">
    <source>
        <dbReference type="Proteomes" id="UP000001029"/>
    </source>
</evidence>
<dbReference type="EMBL" id="CP001055">
    <property type="protein sequence ID" value="ACC98114.1"/>
    <property type="molecule type" value="Genomic_DNA"/>
</dbReference>
<protein>
    <submittedName>
        <fullName evidence="1">Uncharacterized protein</fullName>
    </submittedName>
</protein>
<proteinExistence type="predicted"/>
<gene>
    <name evidence="1" type="ordered locus">Emin_0559</name>
</gene>
<evidence type="ECO:0000313" key="1">
    <source>
        <dbReference type="EMBL" id="ACC98114.1"/>
    </source>
</evidence>
<dbReference type="AlphaFoldDB" id="B2KCJ3"/>
<dbReference type="HOGENOM" id="CLU_1774480_0_0_0"/>
<name>B2KCJ3_ELUMP</name>
<sequence>MKARCSKAIIWTKRVKDTMEKYYMAHDVYATDFSQLDVEISNVKPCGINAIFDIYEGGKSVGDIWYFSSVGRMLEMFFTEDTRFGELQYYMMLDNSDYKGERYCGFYGNTTAAKEKAGKIFSTSLGGKPAPAIAGYSTLHVRYLLP</sequence>
<accession>B2KCJ3</accession>
<keyword evidence="2" id="KW-1185">Reference proteome</keyword>
<dbReference type="Proteomes" id="UP000001029">
    <property type="component" value="Chromosome"/>
</dbReference>
<dbReference type="RefSeq" id="WP_012414729.1">
    <property type="nucleotide sequence ID" value="NC_010644.1"/>
</dbReference>
<dbReference type="KEGG" id="emi:Emin_0559"/>